<dbReference type="OrthoDB" id="9795587at2"/>
<feature type="domain" description="Oxidoreductase molybdopterin-binding" evidence="2">
    <location>
        <begin position="261"/>
        <end position="412"/>
    </location>
</feature>
<sequence>MSEPDVRARRRRRFAAAVAGIASAVLGAGIGELVAAFIAPGASPFAVIGSALIDFAPPWAKETAISLFGTNDKTALLVGIGIVLVAIAAVAGILQLSLPPLGLVVMVLFGAAGVTAAMTRANAGPLDWLPSAVAGALAAVALGMLIARVPGRAHVPSAAYGERLSRPQGTSDADAGGAVQRRTFLAWAAGTAAVGVLAAVGSSLARAGARAGTAIREAVKLPVPASTAAPVPAGAELAIAGLAPVITPNEQFYRIDTALLVPQINPADWSLRIHGLVQNEVTLTWDELLALPLEESVTTLTCVSNEVGGELIGNALWLGYPIRNLLAQAVPNAEADMVLSRSIDGFTASSPIEALTDARNAILAVGMNGQPLPAEHGFPVRMVVPGLYGYVSATKWVTELEVTRFSDATSYWTDRGWSPRGPIKLESRIDVPRKSQGLKAGQSVIAGVAWQQGVGVSGVEVQVDDGAWQPATLATPISDDTWVQWMIPWEATVGDHLLRCRATSATGELQTEDVTGVIPDGATGWHERYITVFE</sequence>
<accession>A0A1G7VWP5</accession>
<feature type="transmembrane region" description="Helical" evidence="1">
    <location>
        <begin position="126"/>
        <end position="147"/>
    </location>
</feature>
<dbReference type="Gene3D" id="3.90.420.10">
    <property type="entry name" value="Oxidoreductase, molybdopterin-binding domain"/>
    <property type="match status" value="1"/>
</dbReference>
<keyword evidence="1" id="KW-1133">Transmembrane helix</keyword>
<keyword evidence="1" id="KW-0812">Transmembrane</keyword>
<proteinExistence type="predicted"/>
<dbReference type="Pfam" id="PF00174">
    <property type="entry name" value="Oxidored_molyb"/>
    <property type="match status" value="1"/>
</dbReference>
<evidence type="ECO:0000259" key="2">
    <source>
        <dbReference type="Pfam" id="PF00174"/>
    </source>
</evidence>
<dbReference type="SUPFAM" id="SSF81296">
    <property type="entry name" value="E set domains"/>
    <property type="match status" value="1"/>
</dbReference>
<dbReference type="GO" id="GO:0043546">
    <property type="term" value="F:molybdopterin cofactor binding"/>
    <property type="evidence" value="ECO:0007669"/>
    <property type="project" value="TreeGrafter"/>
</dbReference>
<dbReference type="InterPro" id="IPR036374">
    <property type="entry name" value="OxRdtase_Mopterin-bd_sf"/>
</dbReference>
<evidence type="ECO:0000313" key="4">
    <source>
        <dbReference type="Proteomes" id="UP000199009"/>
    </source>
</evidence>
<reference evidence="3 4" key="1">
    <citation type="submission" date="2016-10" db="EMBL/GenBank/DDBJ databases">
        <authorList>
            <person name="de Groot N.N."/>
        </authorList>
    </citation>
    <scope>NUCLEOTIDE SEQUENCE [LARGE SCALE GENOMIC DNA]</scope>
    <source>
        <strain evidence="3 4">DSM 23142</strain>
    </source>
</reference>
<dbReference type="AlphaFoldDB" id="A0A1G7VWP5"/>
<dbReference type="InterPro" id="IPR014756">
    <property type="entry name" value="Ig_E-set"/>
</dbReference>
<organism evidence="3 4">
    <name type="scientific">Microbacterium pygmaeum</name>
    <dbReference type="NCBI Taxonomy" id="370764"/>
    <lineage>
        <taxon>Bacteria</taxon>
        <taxon>Bacillati</taxon>
        <taxon>Actinomycetota</taxon>
        <taxon>Actinomycetes</taxon>
        <taxon>Micrococcales</taxon>
        <taxon>Microbacteriaceae</taxon>
        <taxon>Microbacterium</taxon>
    </lineage>
</organism>
<feature type="transmembrane region" description="Helical" evidence="1">
    <location>
        <begin position="100"/>
        <end position="119"/>
    </location>
</feature>
<dbReference type="GO" id="GO:0020037">
    <property type="term" value="F:heme binding"/>
    <property type="evidence" value="ECO:0007669"/>
    <property type="project" value="TreeGrafter"/>
</dbReference>
<evidence type="ECO:0000256" key="1">
    <source>
        <dbReference type="SAM" id="Phobius"/>
    </source>
</evidence>
<dbReference type="Proteomes" id="UP000199009">
    <property type="component" value="Chromosome I"/>
</dbReference>
<dbReference type="PANTHER" id="PTHR19372">
    <property type="entry name" value="SULFITE REDUCTASE"/>
    <property type="match status" value="1"/>
</dbReference>
<dbReference type="Gene3D" id="2.60.40.650">
    <property type="match status" value="1"/>
</dbReference>
<keyword evidence="4" id="KW-1185">Reference proteome</keyword>
<dbReference type="RefSeq" id="WP_091486950.1">
    <property type="nucleotide sequence ID" value="NZ_LT629692.1"/>
</dbReference>
<dbReference type="SUPFAM" id="SSF56524">
    <property type="entry name" value="Oxidoreductase molybdopterin-binding domain"/>
    <property type="match status" value="1"/>
</dbReference>
<dbReference type="GO" id="GO:0008482">
    <property type="term" value="F:sulfite oxidase activity"/>
    <property type="evidence" value="ECO:0007669"/>
    <property type="project" value="TreeGrafter"/>
</dbReference>
<dbReference type="EMBL" id="LT629692">
    <property type="protein sequence ID" value="SDG64216.1"/>
    <property type="molecule type" value="Genomic_DNA"/>
</dbReference>
<evidence type="ECO:0000313" key="3">
    <source>
        <dbReference type="EMBL" id="SDG64216.1"/>
    </source>
</evidence>
<feature type="transmembrane region" description="Helical" evidence="1">
    <location>
        <begin position="184"/>
        <end position="205"/>
    </location>
</feature>
<protein>
    <submittedName>
        <fullName evidence="3">DMSO/TMAO reductase YedYZ, molybdopterin-dependent catalytic subunit</fullName>
    </submittedName>
</protein>
<dbReference type="STRING" id="370764.SAMN04489810_0872"/>
<gene>
    <name evidence="3" type="ORF">SAMN04489810_0872</name>
</gene>
<keyword evidence="1" id="KW-0472">Membrane</keyword>
<dbReference type="GO" id="GO:0006790">
    <property type="term" value="P:sulfur compound metabolic process"/>
    <property type="evidence" value="ECO:0007669"/>
    <property type="project" value="TreeGrafter"/>
</dbReference>
<name>A0A1G7VWP5_9MICO</name>
<dbReference type="PANTHER" id="PTHR19372:SF7">
    <property type="entry name" value="SULFITE OXIDASE, MITOCHONDRIAL"/>
    <property type="match status" value="1"/>
</dbReference>
<dbReference type="InterPro" id="IPR000572">
    <property type="entry name" value="OxRdtase_Mopterin-bd_dom"/>
</dbReference>
<feature type="transmembrane region" description="Helical" evidence="1">
    <location>
        <begin position="75"/>
        <end position="94"/>
    </location>
</feature>